<name>A0A365YN72_9MICC</name>
<evidence type="ECO:0000256" key="1">
    <source>
        <dbReference type="SAM" id="MobiDB-lite"/>
    </source>
</evidence>
<accession>A0A365YN72</accession>
<feature type="compositionally biased region" description="Polar residues" evidence="1">
    <location>
        <begin position="28"/>
        <end position="39"/>
    </location>
</feature>
<feature type="compositionally biased region" description="Low complexity" evidence="1">
    <location>
        <begin position="229"/>
        <end position="240"/>
    </location>
</feature>
<evidence type="ECO:0000313" key="2">
    <source>
        <dbReference type="EMBL" id="RBM04156.1"/>
    </source>
</evidence>
<protein>
    <submittedName>
        <fullName evidence="2">DUF3710 domain-containing protein</fullName>
    </submittedName>
</protein>
<organism evidence="2 3">
    <name type="scientific">Glutamicibacter soli</name>
    <dbReference type="NCBI Taxonomy" id="453836"/>
    <lineage>
        <taxon>Bacteria</taxon>
        <taxon>Bacillati</taxon>
        <taxon>Actinomycetota</taxon>
        <taxon>Actinomycetes</taxon>
        <taxon>Micrococcales</taxon>
        <taxon>Micrococcaceae</taxon>
        <taxon>Glutamicibacter</taxon>
    </lineage>
</organism>
<dbReference type="InterPro" id="IPR022183">
    <property type="entry name" value="DUF3710"/>
</dbReference>
<gene>
    <name evidence="2" type="ORF">C1H84_02395</name>
</gene>
<dbReference type="EMBL" id="POAF01000001">
    <property type="protein sequence ID" value="RBM04156.1"/>
    <property type="molecule type" value="Genomic_DNA"/>
</dbReference>
<reference evidence="2 3" key="1">
    <citation type="submission" date="2018-01" db="EMBL/GenBank/DDBJ databases">
        <title>Glutamicibacter soli strain NHPC-3 Whole genome sequence and assembly.</title>
        <authorList>
            <person name="Choudhury P."/>
            <person name="Gupta D."/>
            <person name="Sengupta K."/>
            <person name="Jawed A."/>
            <person name="Sultana N."/>
            <person name="Saha P."/>
        </authorList>
    </citation>
    <scope>NUCLEOTIDE SEQUENCE [LARGE SCALE GENOMIC DNA]</scope>
    <source>
        <strain evidence="2 3">NHPC-3</strain>
    </source>
</reference>
<feature type="compositionally biased region" description="Low complexity" evidence="1">
    <location>
        <begin position="10"/>
        <end position="25"/>
    </location>
</feature>
<dbReference type="AlphaFoldDB" id="A0A365YN72"/>
<proteinExistence type="predicted"/>
<feature type="region of interest" description="Disordered" evidence="1">
    <location>
        <begin position="204"/>
        <end position="254"/>
    </location>
</feature>
<sequence>MIFKRKKANAEPAAEQAAGATEPVAETPTEQATGTSAEQQPAKKPVLNGPFDYADIENTDEYLDFGSILVKPVAGLKVRMDVEQSNQRVIAVSLELAESRVQLMAFSASKSTSLWPGISDKIREDIASQNGEIYQRDGEYGQELLAQVPQQLPDGRAGHVALRFVGIDGPRWFLRAVIGGAAIGDEEASKAIDDLVRGVVVNRGDKPLPPQELLPLNVPRNAQTRPDAEAQGETEAAGQAPQRPERGPEITQIG</sequence>
<evidence type="ECO:0000313" key="3">
    <source>
        <dbReference type="Proteomes" id="UP000252167"/>
    </source>
</evidence>
<dbReference type="Proteomes" id="UP000252167">
    <property type="component" value="Unassembled WGS sequence"/>
</dbReference>
<keyword evidence="3" id="KW-1185">Reference proteome</keyword>
<dbReference type="Pfam" id="PF12502">
    <property type="entry name" value="DUF3710"/>
    <property type="match status" value="1"/>
</dbReference>
<dbReference type="RefSeq" id="WP_047119443.1">
    <property type="nucleotide sequence ID" value="NZ_CM125969.1"/>
</dbReference>
<comment type="caution">
    <text evidence="2">The sequence shown here is derived from an EMBL/GenBank/DDBJ whole genome shotgun (WGS) entry which is preliminary data.</text>
</comment>
<feature type="region of interest" description="Disordered" evidence="1">
    <location>
        <begin position="1"/>
        <end position="48"/>
    </location>
</feature>